<dbReference type="Gene3D" id="3.40.1350.10">
    <property type="match status" value="1"/>
</dbReference>
<name>A0A0F9G6G7_9ZZZZ</name>
<evidence type="ECO:0008006" key="2">
    <source>
        <dbReference type="Google" id="ProtNLM"/>
    </source>
</evidence>
<dbReference type="SUPFAM" id="SSF52980">
    <property type="entry name" value="Restriction endonuclease-like"/>
    <property type="match status" value="1"/>
</dbReference>
<organism evidence="1">
    <name type="scientific">marine sediment metagenome</name>
    <dbReference type="NCBI Taxonomy" id="412755"/>
    <lineage>
        <taxon>unclassified sequences</taxon>
        <taxon>metagenomes</taxon>
        <taxon>ecological metagenomes</taxon>
    </lineage>
</organism>
<dbReference type="GO" id="GO:0003676">
    <property type="term" value="F:nucleic acid binding"/>
    <property type="evidence" value="ECO:0007669"/>
    <property type="project" value="InterPro"/>
</dbReference>
<gene>
    <name evidence="1" type="ORF">LCGC14_2221150</name>
</gene>
<dbReference type="EMBL" id="LAZR01029677">
    <property type="protein sequence ID" value="KKL58857.1"/>
    <property type="molecule type" value="Genomic_DNA"/>
</dbReference>
<sequence length="162" mass="17924">MSAKPEAVLTRRILKALRGKGGFWAKIHGGPYQVTGLPDIIGVYEGRFYGMEVKLPKGRQPTARQALALRLIKAAGGVSGVVRGPTDALKLLRKRNAMLFGPKKWLTASQVCAKIGLELGDRPISRWKLNRLVKEGVITTRSYSSRRYYSAKSIDIFLRGVD</sequence>
<dbReference type="InterPro" id="IPR011335">
    <property type="entry name" value="Restrct_endonuc-II-like"/>
</dbReference>
<reference evidence="1" key="1">
    <citation type="journal article" date="2015" name="Nature">
        <title>Complex archaea that bridge the gap between prokaryotes and eukaryotes.</title>
        <authorList>
            <person name="Spang A."/>
            <person name="Saw J.H."/>
            <person name="Jorgensen S.L."/>
            <person name="Zaremba-Niedzwiedzka K."/>
            <person name="Martijn J."/>
            <person name="Lind A.E."/>
            <person name="van Eijk R."/>
            <person name="Schleper C."/>
            <person name="Guy L."/>
            <person name="Ettema T.J."/>
        </authorList>
    </citation>
    <scope>NUCLEOTIDE SEQUENCE</scope>
</reference>
<accession>A0A0F9G6G7</accession>
<evidence type="ECO:0000313" key="1">
    <source>
        <dbReference type="EMBL" id="KKL58857.1"/>
    </source>
</evidence>
<dbReference type="InterPro" id="IPR011856">
    <property type="entry name" value="tRNA_endonuc-like_dom_sf"/>
</dbReference>
<proteinExistence type="predicted"/>
<dbReference type="AlphaFoldDB" id="A0A0F9G6G7"/>
<comment type="caution">
    <text evidence="1">The sequence shown here is derived from an EMBL/GenBank/DDBJ whole genome shotgun (WGS) entry which is preliminary data.</text>
</comment>
<protein>
    <recommendedName>
        <fullName evidence="2">VRR-NUC domain-containing protein</fullName>
    </recommendedName>
</protein>